<dbReference type="EMBL" id="BOOO01000016">
    <property type="protein sequence ID" value="GII29745.1"/>
    <property type="molecule type" value="Genomic_DNA"/>
</dbReference>
<name>A0A8J3TYX2_9ACTN</name>
<dbReference type="RefSeq" id="WP_203953721.1">
    <property type="nucleotide sequence ID" value="NZ_BOOO01000016.1"/>
</dbReference>
<keyword evidence="3" id="KW-1185">Reference proteome</keyword>
<evidence type="ECO:0000313" key="2">
    <source>
        <dbReference type="EMBL" id="GII29745.1"/>
    </source>
</evidence>
<evidence type="ECO:0000313" key="3">
    <source>
        <dbReference type="Proteomes" id="UP000650628"/>
    </source>
</evidence>
<evidence type="ECO:0000256" key="1">
    <source>
        <dbReference type="SAM" id="MobiDB-lite"/>
    </source>
</evidence>
<reference evidence="2 3" key="1">
    <citation type="submission" date="2021-01" db="EMBL/GenBank/DDBJ databases">
        <title>Whole genome shotgun sequence of Planotetraspora mira NBRC 15435.</title>
        <authorList>
            <person name="Komaki H."/>
            <person name="Tamura T."/>
        </authorList>
    </citation>
    <scope>NUCLEOTIDE SEQUENCE [LARGE SCALE GENOMIC DNA]</scope>
    <source>
        <strain evidence="2 3">NBRC 15435</strain>
    </source>
</reference>
<accession>A0A8J3TYX2</accession>
<comment type="caution">
    <text evidence="2">The sequence shown here is derived from an EMBL/GenBank/DDBJ whole genome shotgun (WGS) entry which is preliminary data.</text>
</comment>
<feature type="compositionally biased region" description="Low complexity" evidence="1">
    <location>
        <begin position="106"/>
        <end position="118"/>
    </location>
</feature>
<dbReference type="Proteomes" id="UP000650628">
    <property type="component" value="Unassembled WGS sequence"/>
</dbReference>
<proteinExistence type="predicted"/>
<dbReference type="AlphaFoldDB" id="A0A8J3TYX2"/>
<organism evidence="2 3">
    <name type="scientific">Planotetraspora mira</name>
    <dbReference type="NCBI Taxonomy" id="58121"/>
    <lineage>
        <taxon>Bacteria</taxon>
        <taxon>Bacillati</taxon>
        <taxon>Actinomycetota</taxon>
        <taxon>Actinomycetes</taxon>
        <taxon>Streptosporangiales</taxon>
        <taxon>Streptosporangiaceae</taxon>
        <taxon>Planotetraspora</taxon>
    </lineage>
</organism>
<protein>
    <submittedName>
        <fullName evidence="2">Uncharacterized protein</fullName>
    </submittedName>
</protein>
<gene>
    <name evidence="2" type="ORF">Pmi06nite_31870</name>
</gene>
<feature type="region of interest" description="Disordered" evidence="1">
    <location>
        <begin position="105"/>
        <end position="137"/>
    </location>
</feature>
<sequence>MFGRLSDAHWLGATLGSDSRISVPGPSDVRVVGVAQLREGEGALIVAARQSDFRPETPSQVPGRLAGFLPDGAKWVRSEAFDGEVTGEAYFGEFYLDPVSDSVYFDATDPTPATDAPGAAGGPPGPPLPAAGGHKTP</sequence>